<proteinExistence type="predicted"/>
<evidence type="ECO:0000313" key="3">
    <source>
        <dbReference type="Proteomes" id="UP000614714"/>
    </source>
</evidence>
<organism evidence="2 3">
    <name type="scientific">Geomonas anaerohicana</name>
    <dbReference type="NCBI Taxonomy" id="2798583"/>
    <lineage>
        <taxon>Bacteria</taxon>
        <taxon>Pseudomonadati</taxon>
        <taxon>Thermodesulfobacteriota</taxon>
        <taxon>Desulfuromonadia</taxon>
        <taxon>Geobacterales</taxon>
        <taxon>Geobacteraceae</taxon>
        <taxon>Geomonas</taxon>
    </lineage>
</organism>
<sequence>MAEQLTGDLSRVHVGYTSLDGGFPTYLPHSFGNVIKFDPSDVRDLGTIHQYIKQNNIEIAFGFDQPVESMSYKVMKRAGVKLIIAYWGAPMSSINRGVKLMLKRLQVRLTRYKPDHYIFQSKAMADSAVFGRGISAENVSVIHNAVDTNVYKPDVHLWNYAYHRFKIPTDRKILFYSGHMEERKGVQVIIKCAKELVEARNRKDVHFLILGNVSGQEKRFESLYLGTKAEGFITFGGYRNDVSHIHSSCYAGVIASTGWDSFTMSSMEMASSGLPLVVSDLQGLKETVEPGSTGFLVTPGDHMALADKIEVLLDDKELRDRMGRAARQRVVESFSLEQHISKLTDTVKRLYAEAIV</sequence>
<dbReference type="CDD" id="cd03801">
    <property type="entry name" value="GT4_PimA-like"/>
    <property type="match status" value="1"/>
</dbReference>
<protein>
    <submittedName>
        <fullName evidence="2">Glycosyltransferase family 4 protein</fullName>
    </submittedName>
</protein>
<reference evidence="2 3" key="1">
    <citation type="submission" date="2020-12" db="EMBL/GenBank/DDBJ databases">
        <title>Geomonas sp. Red421, isolated from paddy soil.</title>
        <authorList>
            <person name="Xu Z."/>
            <person name="Zhang Z."/>
            <person name="Masuda Y."/>
            <person name="Itoh H."/>
            <person name="Senoo K."/>
        </authorList>
    </citation>
    <scope>NUCLEOTIDE SEQUENCE [LARGE SCALE GENOMIC DNA]</scope>
    <source>
        <strain evidence="2 3">Red421</strain>
    </source>
</reference>
<feature type="domain" description="Glycosyl transferase family 1" evidence="1">
    <location>
        <begin position="166"/>
        <end position="329"/>
    </location>
</feature>
<name>A0ABS0YC25_9BACT</name>
<accession>A0ABS0YC25</accession>
<dbReference type="EMBL" id="JAEMHL010000002">
    <property type="protein sequence ID" value="MBJ6749825.1"/>
    <property type="molecule type" value="Genomic_DNA"/>
</dbReference>
<dbReference type="Pfam" id="PF00534">
    <property type="entry name" value="Glycos_transf_1"/>
    <property type="match status" value="1"/>
</dbReference>
<dbReference type="RefSeq" id="WP_199388339.1">
    <property type="nucleotide sequence ID" value="NZ_JAEMHL010000002.1"/>
</dbReference>
<evidence type="ECO:0000259" key="1">
    <source>
        <dbReference type="Pfam" id="PF00534"/>
    </source>
</evidence>
<dbReference type="PANTHER" id="PTHR12526">
    <property type="entry name" value="GLYCOSYLTRANSFERASE"/>
    <property type="match status" value="1"/>
</dbReference>
<evidence type="ECO:0000313" key="2">
    <source>
        <dbReference type="EMBL" id="MBJ6749825.1"/>
    </source>
</evidence>
<keyword evidence="3" id="KW-1185">Reference proteome</keyword>
<dbReference type="Proteomes" id="UP000614714">
    <property type="component" value="Unassembled WGS sequence"/>
</dbReference>
<dbReference type="Gene3D" id="3.40.50.2000">
    <property type="entry name" value="Glycogen Phosphorylase B"/>
    <property type="match status" value="2"/>
</dbReference>
<comment type="caution">
    <text evidence="2">The sequence shown here is derived from an EMBL/GenBank/DDBJ whole genome shotgun (WGS) entry which is preliminary data.</text>
</comment>
<dbReference type="SUPFAM" id="SSF53756">
    <property type="entry name" value="UDP-Glycosyltransferase/glycogen phosphorylase"/>
    <property type="match status" value="1"/>
</dbReference>
<dbReference type="InterPro" id="IPR001296">
    <property type="entry name" value="Glyco_trans_1"/>
</dbReference>
<gene>
    <name evidence="2" type="ORF">JFN91_06335</name>
</gene>